<protein>
    <submittedName>
        <fullName evidence="1">Uncharacterized protein</fullName>
    </submittedName>
</protein>
<dbReference type="PANTHER" id="PTHR36681">
    <property type="entry name" value="NUCLEAR GTPASE, GERMINAL CENTER-ASSOCIATED, TANDEM DUPLICATE 3"/>
    <property type="match status" value="1"/>
</dbReference>
<organism evidence="1 2">
    <name type="scientific">Gonium pectorale</name>
    <name type="common">Green alga</name>
    <dbReference type="NCBI Taxonomy" id="33097"/>
    <lineage>
        <taxon>Eukaryota</taxon>
        <taxon>Viridiplantae</taxon>
        <taxon>Chlorophyta</taxon>
        <taxon>core chlorophytes</taxon>
        <taxon>Chlorophyceae</taxon>
        <taxon>CS clade</taxon>
        <taxon>Chlamydomonadales</taxon>
        <taxon>Volvocaceae</taxon>
        <taxon>Gonium</taxon>
    </lineage>
</organism>
<accession>A0A150FXH7</accession>
<sequence length="625" mass="68977">MDDPEELTRAIMELVPSVSVRLRDERVSLQDLLEEDTWTREVDQQEAKRLLADNLKVGEQLELMLRRVVVSHAWPLLRRGLVLLDLPGVADAQRSRGNIATQAVSKADSVMVVATIARFLANPTAQEYARAVVEGGAPDTMGVEAQLRTDMHFAHIFVPTCADDVPRGVGPPLAAYKRQEDAAFFGPAGVDRAQYLELCTAADQGTPTPIQRMRLRHMYARLRQAKVKQQALEVVQAAMGRQNRVISAHTVSAVEYLSMNFPDMYDPPVIFKDERETGLVDLQQQLERLPDQHKMVRVRAVAGALLDLIPMVVDALMGECDRASILSPNLPTNTTAEDLKCNLNSTHHALVTSLDSLLRSITSSIGNLEGAFPQAQALLQRRLGSLHHKTLMMLCSNGGRSTARSTTLRNYNLNQELAQPFIDPIQAVWVQTFGLGGTLFTDVVEPWYRQLLAAFNSAVDELQAGQAGQQLGMWQQARNSMQARGTAAMEELRELCNLLTRQIVPAVVNAIEGGLGPAYEQNRRDYGRHVQVRMQGRLQTAFADRAMLDNIRSTLTGRLDRLDTGIKRLAQALLDFAMHQFALTLGGSPVAGAHRRRDARQGATAWAVGAVSRVQELLAQLEAGS</sequence>
<evidence type="ECO:0000313" key="2">
    <source>
        <dbReference type="Proteomes" id="UP000075714"/>
    </source>
</evidence>
<dbReference type="AlphaFoldDB" id="A0A150FXH7"/>
<proteinExistence type="predicted"/>
<dbReference type="PANTHER" id="PTHR36681:SF3">
    <property type="entry name" value="NUCLEAR GTPASE, GERMINAL CENTER-ASSOCIATED, TANDEM DUPLICATE 3"/>
    <property type="match status" value="1"/>
</dbReference>
<comment type="caution">
    <text evidence="1">The sequence shown here is derived from an EMBL/GenBank/DDBJ whole genome shotgun (WGS) entry which is preliminary data.</text>
</comment>
<evidence type="ECO:0000313" key="1">
    <source>
        <dbReference type="EMBL" id="KXZ42306.1"/>
    </source>
</evidence>
<name>A0A150FXH7_GONPE</name>
<dbReference type="EMBL" id="LSYV01000164">
    <property type="protein sequence ID" value="KXZ42306.1"/>
    <property type="molecule type" value="Genomic_DNA"/>
</dbReference>
<gene>
    <name evidence="1" type="ORF">GPECTOR_164g148</name>
</gene>
<reference evidence="2" key="1">
    <citation type="journal article" date="2016" name="Nat. Commun.">
        <title>The Gonium pectorale genome demonstrates co-option of cell cycle regulation during the evolution of multicellularity.</title>
        <authorList>
            <person name="Hanschen E.R."/>
            <person name="Marriage T.N."/>
            <person name="Ferris P.J."/>
            <person name="Hamaji T."/>
            <person name="Toyoda A."/>
            <person name="Fujiyama A."/>
            <person name="Neme R."/>
            <person name="Noguchi H."/>
            <person name="Minakuchi Y."/>
            <person name="Suzuki M."/>
            <person name="Kawai-Toyooka H."/>
            <person name="Smith D.R."/>
            <person name="Sparks H."/>
            <person name="Anderson J."/>
            <person name="Bakaric R."/>
            <person name="Luria V."/>
            <person name="Karger A."/>
            <person name="Kirschner M.W."/>
            <person name="Durand P.M."/>
            <person name="Michod R.E."/>
            <person name="Nozaki H."/>
            <person name="Olson B.J."/>
        </authorList>
    </citation>
    <scope>NUCLEOTIDE SEQUENCE [LARGE SCALE GENOMIC DNA]</scope>
    <source>
        <strain evidence="2">NIES-2863</strain>
    </source>
</reference>
<keyword evidence="2" id="KW-1185">Reference proteome</keyword>
<dbReference type="Proteomes" id="UP000075714">
    <property type="component" value="Unassembled WGS sequence"/>
</dbReference>